<dbReference type="EMBL" id="PUGF01000008">
    <property type="protein sequence ID" value="PRC93263.1"/>
    <property type="molecule type" value="Genomic_DNA"/>
</dbReference>
<evidence type="ECO:0000313" key="2">
    <source>
        <dbReference type="Proteomes" id="UP000237839"/>
    </source>
</evidence>
<keyword evidence="2" id="KW-1185">Reference proteome</keyword>
<reference evidence="1 2" key="1">
    <citation type="submission" date="2018-02" db="EMBL/GenBank/DDBJ databases">
        <title>Solimicrobium silvestre gen. nov., sp. nov., isolated from alpine forest soil.</title>
        <authorList>
            <person name="Margesin R."/>
            <person name="Albuquerque L."/>
            <person name="Zhang D.-C."/>
            <person name="Froufe H.J.C."/>
            <person name="Severino R."/>
            <person name="Roxo I."/>
            <person name="Egas C."/>
            <person name="Da Costa M.S."/>
        </authorList>
    </citation>
    <scope>NUCLEOTIDE SEQUENCE [LARGE SCALE GENOMIC DNA]</scope>
    <source>
        <strain evidence="1 2">S20-91</strain>
    </source>
</reference>
<dbReference type="Pfam" id="PF04393">
    <property type="entry name" value="DUF535"/>
    <property type="match status" value="1"/>
</dbReference>
<sequence>MHSGRKDASWKRAIRFMFHTMFHVKTSANWLRFLSGNSVLANSTTEATFFDRIHRPFFDKRSNTRQRTQLLLAHFDILTHILDAKQLQSVMSGSGINLASLIGKTGEVIDVNLTRFPDFDKEGGASLELTVDGKTILLLTFTLTRKYNNIALTIGGIQSREHAQTDCRTLLRDATHALHGIQPRILMIETLRSIAQQLACNTIECVNENNHIYRALRYRNKRVIHAQYNQLWLLVGGIEMTNGNFSIPSFVEEKSIESRPSKKRNEYRNRATLLHSVRTQVCEVIPPFSLINKNTNAAATVKIDAIFSNTTIEAL</sequence>
<name>A0A2S9GZY7_9BURK</name>
<dbReference type="Proteomes" id="UP000237839">
    <property type="component" value="Unassembled WGS sequence"/>
</dbReference>
<dbReference type="PANTHER" id="PTHR38785:SF1">
    <property type="entry name" value="HOMOLOG OF VIRK"/>
    <property type="match status" value="1"/>
</dbReference>
<proteinExistence type="predicted"/>
<evidence type="ECO:0000313" key="1">
    <source>
        <dbReference type="EMBL" id="PRC93263.1"/>
    </source>
</evidence>
<evidence type="ECO:0008006" key="3">
    <source>
        <dbReference type="Google" id="ProtNLM"/>
    </source>
</evidence>
<accession>A0A2S9GZY7</accession>
<gene>
    <name evidence="1" type="ORF">S2091_2001</name>
</gene>
<dbReference type="InterPro" id="IPR007488">
    <property type="entry name" value="DUF535"/>
</dbReference>
<comment type="caution">
    <text evidence="1">The sequence shown here is derived from an EMBL/GenBank/DDBJ whole genome shotgun (WGS) entry which is preliminary data.</text>
</comment>
<protein>
    <recommendedName>
        <fullName evidence="3">VirK protein</fullName>
    </recommendedName>
</protein>
<dbReference type="PANTHER" id="PTHR38785">
    <property type="entry name" value="HOMOLOG OF VIRK"/>
    <property type="match status" value="1"/>
</dbReference>
<dbReference type="GO" id="GO:0006974">
    <property type="term" value="P:DNA damage response"/>
    <property type="evidence" value="ECO:0007669"/>
    <property type="project" value="TreeGrafter"/>
</dbReference>
<dbReference type="AlphaFoldDB" id="A0A2S9GZY7"/>
<organism evidence="1 2">
    <name type="scientific">Solimicrobium silvestre</name>
    <dbReference type="NCBI Taxonomy" id="2099400"/>
    <lineage>
        <taxon>Bacteria</taxon>
        <taxon>Pseudomonadati</taxon>
        <taxon>Pseudomonadota</taxon>
        <taxon>Betaproteobacteria</taxon>
        <taxon>Burkholderiales</taxon>
        <taxon>Oxalobacteraceae</taxon>
        <taxon>Solimicrobium</taxon>
    </lineage>
</organism>
<dbReference type="RefSeq" id="WP_165794962.1">
    <property type="nucleotide sequence ID" value="NZ_PUGF01000008.1"/>
</dbReference>